<evidence type="ECO:0000256" key="1">
    <source>
        <dbReference type="ARBA" id="ARBA00022630"/>
    </source>
</evidence>
<dbReference type="InterPro" id="IPR051260">
    <property type="entry name" value="Diverse_substr_monoxygenases"/>
</dbReference>
<dbReference type="EMBL" id="AP022598">
    <property type="protein sequence ID" value="BBY73484.1"/>
    <property type="molecule type" value="Genomic_DNA"/>
</dbReference>
<evidence type="ECO:0000313" key="9">
    <source>
        <dbReference type="Proteomes" id="UP000466554"/>
    </source>
</evidence>
<dbReference type="GO" id="GO:0016705">
    <property type="term" value="F:oxidoreductase activity, acting on paired donors, with incorporation or reduction of molecular oxygen"/>
    <property type="evidence" value="ECO:0007669"/>
    <property type="project" value="InterPro"/>
</dbReference>
<dbReference type="InterPro" id="IPR011251">
    <property type="entry name" value="Luciferase-like_dom"/>
</dbReference>
<dbReference type="InterPro" id="IPR016215">
    <property type="entry name" value="NTA_MOA"/>
</dbReference>
<gene>
    <name evidence="8" type="primary">ssuD_1</name>
    <name evidence="8" type="ORF">MPRF_03830</name>
</gene>
<sequence length="431" mass="47364">MTRSLRLVASEHAFGPIARWREPDVTPADITDLDQHATYANWVEDAGFDALFYTDFLGFDPVKQLNPRLPFDPTTLVSALVARTRHLGFITTASTTFGTPFHQARTLASLDRLSGGRVAWNVVTSFTGEGNFGLRELPAPTERYARAQEFLDVVDALWASYPESAVVDDKAGGRYVDVSRVQAIDHVGECFSVSGPLDKPGPAQRPVLVQAGSSPEGIAFAARNADVVFVAVPDFEQALDYAGRLRAEVAATGRAPDEVLIMPGFRTFLGRDAADARRVRSRHVTPDALEKARRVVLRESEHFQLTDLPLDEPIPPSHLPTDEQLAAAAGRRSRAQIYLNWAREPGVTLREVLERIALEHGHFALTASPRAVADELERWFLAGAADGFMIGYGSGIAQFADQVMPLLAERGLWKPPTDHDLRSRLGLPERI</sequence>
<dbReference type="GO" id="GO:0004497">
    <property type="term" value="F:monooxygenase activity"/>
    <property type="evidence" value="ECO:0007669"/>
    <property type="project" value="UniProtKB-KW"/>
</dbReference>
<dbReference type="Proteomes" id="UP000466554">
    <property type="component" value="Chromosome"/>
</dbReference>
<dbReference type="InterPro" id="IPR036661">
    <property type="entry name" value="Luciferase-like_sf"/>
</dbReference>
<evidence type="ECO:0000259" key="7">
    <source>
        <dbReference type="Pfam" id="PF00296"/>
    </source>
</evidence>
<evidence type="ECO:0000256" key="3">
    <source>
        <dbReference type="ARBA" id="ARBA00023002"/>
    </source>
</evidence>
<accession>A0A7I7TWZ8</accession>
<dbReference type="SUPFAM" id="SSF51679">
    <property type="entry name" value="Bacterial luciferase-like"/>
    <property type="match status" value="1"/>
</dbReference>
<feature type="binding site" evidence="6">
    <location>
        <position position="213"/>
    </location>
    <ligand>
        <name>FMN</name>
        <dbReference type="ChEBI" id="CHEBI:58210"/>
    </ligand>
</feature>
<evidence type="ECO:0000256" key="4">
    <source>
        <dbReference type="ARBA" id="ARBA00023033"/>
    </source>
</evidence>
<dbReference type="NCBIfam" id="TIGR03860">
    <property type="entry name" value="FMN_nitrolo"/>
    <property type="match status" value="1"/>
</dbReference>
<feature type="binding site" evidence="6">
    <location>
        <position position="92"/>
    </location>
    <ligand>
        <name>FMN</name>
        <dbReference type="ChEBI" id="CHEBI:58210"/>
    </ligand>
</feature>
<dbReference type="RefSeq" id="WP_104862059.1">
    <property type="nucleotide sequence ID" value="NZ_AP022598.1"/>
</dbReference>
<proteinExistence type="inferred from homology"/>
<feature type="binding site" evidence="6">
    <location>
        <position position="214"/>
    </location>
    <ligand>
        <name>FMN</name>
        <dbReference type="ChEBI" id="CHEBI:58210"/>
    </ligand>
</feature>
<dbReference type="Gene3D" id="3.20.20.30">
    <property type="entry name" value="Luciferase-like domain"/>
    <property type="match status" value="1"/>
</dbReference>
<dbReference type="PANTHER" id="PTHR30011:SF16">
    <property type="entry name" value="C2H2 FINGER DOMAIN TRANSCRIPTION FACTOR (EUROFUNG)-RELATED"/>
    <property type="match status" value="1"/>
</dbReference>
<keyword evidence="2 6" id="KW-0288">FMN</keyword>
<feature type="binding site" evidence="6">
    <location>
        <position position="144"/>
    </location>
    <ligand>
        <name>FMN</name>
        <dbReference type="ChEBI" id="CHEBI:58210"/>
    </ligand>
</feature>
<evidence type="ECO:0000256" key="6">
    <source>
        <dbReference type="PIRSR" id="PIRSR000337-1"/>
    </source>
</evidence>
<reference evidence="8 9" key="1">
    <citation type="journal article" date="2019" name="Emerg. Microbes Infect.">
        <title>Comprehensive subspecies identification of 175 nontuberculous mycobacteria species based on 7547 genomic profiles.</title>
        <authorList>
            <person name="Matsumoto Y."/>
            <person name="Kinjo T."/>
            <person name="Motooka D."/>
            <person name="Nabeya D."/>
            <person name="Jung N."/>
            <person name="Uechi K."/>
            <person name="Horii T."/>
            <person name="Iida T."/>
            <person name="Fujita J."/>
            <person name="Nakamura S."/>
        </authorList>
    </citation>
    <scope>NUCLEOTIDE SEQUENCE [LARGE SCALE GENOMIC DNA]</scope>
    <source>
        <strain evidence="8 9">JCM 6367</strain>
    </source>
</reference>
<organism evidence="8 9">
    <name type="scientific">Mycolicibacterium parafortuitum</name>
    <name type="common">Mycobacterium parafortuitum</name>
    <dbReference type="NCBI Taxonomy" id="39692"/>
    <lineage>
        <taxon>Bacteria</taxon>
        <taxon>Bacillati</taxon>
        <taxon>Actinomycetota</taxon>
        <taxon>Actinomycetes</taxon>
        <taxon>Mycobacteriales</taxon>
        <taxon>Mycobacteriaceae</taxon>
        <taxon>Mycolicibacterium</taxon>
    </lineage>
</organism>
<protein>
    <submittedName>
        <fullName evidence="8">Nitrilotriacetate monooxygenase</fullName>
    </submittedName>
</protein>
<keyword evidence="4 8" id="KW-0503">Monooxygenase</keyword>
<dbReference type="PANTHER" id="PTHR30011">
    <property type="entry name" value="ALKANESULFONATE MONOOXYGENASE-RELATED"/>
    <property type="match status" value="1"/>
</dbReference>
<name>A0A7I7TWZ8_MYCPF</name>
<keyword evidence="3" id="KW-0560">Oxidoreductase</keyword>
<comment type="similarity">
    <text evidence="5">Belongs to the NtaA/SnaA/DszA monooxygenase family.</text>
</comment>
<feature type="binding site" evidence="6">
    <location>
        <position position="55"/>
    </location>
    <ligand>
        <name>FMN</name>
        <dbReference type="ChEBI" id="CHEBI:58210"/>
    </ligand>
</feature>
<dbReference type="PIRSF" id="PIRSF000337">
    <property type="entry name" value="NTA_MOA"/>
    <property type="match status" value="1"/>
</dbReference>
<evidence type="ECO:0000313" key="8">
    <source>
        <dbReference type="EMBL" id="BBY73484.1"/>
    </source>
</evidence>
<dbReference type="Pfam" id="PF00296">
    <property type="entry name" value="Bac_luciferase"/>
    <property type="match status" value="1"/>
</dbReference>
<keyword evidence="1 6" id="KW-0285">Flavoprotein</keyword>
<feature type="domain" description="Luciferase-like" evidence="7">
    <location>
        <begin position="29"/>
        <end position="384"/>
    </location>
</feature>
<evidence type="ECO:0000256" key="2">
    <source>
        <dbReference type="ARBA" id="ARBA00022643"/>
    </source>
</evidence>
<evidence type="ECO:0000256" key="5">
    <source>
        <dbReference type="ARBA" id="ARBA00033748"/>
    </source>
</evidence>
<dbReference type="AlphaFoldDB" id="A0A7I7TWZ8"/>